<feature type="transmembrane region" description="Helical" evidence="6">
    <location>
        <begin position="283"/>
        <end position="301"/>
    </location>
</feature>
<keyword evidence="4 6" id="KW-0472">Membrane</keyword>
<evidence type="ECO:0000256" key="1">
    <source>
        <dbReference type="ARBA" id="ARBA00004370"/>
    </source>
</evidence>
<dbReference type="GO" id="GO:0016020">
    <property type="term" value="C:membrane"/>
    <property type="evidence" value="ECO:0007669"/>
    <property type="project" value="UniProtKB-SubCell"/>
</dbReference>
<gene>
    <name evidence="9" type="ORF">SEVIR_5G418250v2</name>
</gene>
<dbReference type="PANTHER" id="PTHR23130:SF154">
    <property type="entry name" value="OS01G0895200 PROTEIN"/>
    <property type="match status" value="1"/>
</dbReference>
<accession>A0A4U6UUB7</accession>
<dbReference type="Proteomes" id="UP000298652">
    <property type="component" value="Chromosome 5"/>
</dbReference>
<evidence type="ECO:0000256" key="4">
    <source>
        <dbReference type="ARBA" id="ARBA00023136"/>
    </source>
</evidence>
<proteinExistence type="predicted"/>
<keyword evidence="6" id="KW-1133">Transmembrane helix</keyword>
<feature type="chain" id="PRO_5021006645" description="DOMON domain-containing protein" evidence="7">
    <location>
        <begin position="32"/>
        <end position="374"/>
    </location>
</feature>
<evidence type="ECO:0000313" key="10">
    <source>
        <dbReference type="Proteomes" id="UP000298652"/>
    </source>
</evidence>
<evidence type="ECO:0000259" key="8">
    <source>
        <dbReference type="PROSITE" id="PS50836"/>
    </source>
</evidence>
<dbReference type="AlphaFoldDB" id="A0A4U6UUB7"/>
<dbReference type="PANTHER" id="PTHR23130">
    <property type="entry name" value="CYTOCHROME B561 AND DOMON DOMAIN-CONTAINING PROTEIN"/>
    <property type="match status" value="1"/>
</dbReference>
<keyword evidence="3 7" id="KW-0732">Signal</keyword>
<dbReference type="Gramene" id="TKW18223">
    <property type="protein sequence ID" value="TKW18223"/>
    <property type="gene ID" value="SEVIR_5G418250v2"/>
</dbReference>
<dbReference type="OMA" id="CILWNIS"/>
<dbReference type="EMBL" id="CM016556">
    <property type="protein sequence ID" value="TKW18223.1"/>
    <property type="molecule type" value="Genomic_DNA"/>
</dbReference>
<comment type="subcellular location">
    <subcellularLocation>
        <location evidence="1">Membrane</location>
    </subcellularLocation>
</comment>
<evidence type="ECO:0000313" key="9">
    <source>
        <dbReference type="EMBL" id="TKW18223.1"/>
    </source>
</evidence>
<organism evidence="9 10">
    <name type="scientific">Setaria viridis</name>
    <name type="common">Green bristlegrass</name>
    <name type="synonym">Setaria italica subsp. viridis</name>
    <dbReference type="NCBI Taxonomy" id="4556"/>
    <lineage>
        <taxon>Eukaryota</taxon>
        <taxon>Viridiplantae</taxon>
        <taxon>Streptophyta</taxon>
        <taxon>Embryophyta</taxon>
        <taxon>Tracheophyta</taxon>
        <taxon>Spermatophyta</taxon>
        <taxon>Magnoliopsida</taxon>
        <taxon>Liliopsida</taxon>
        <taxon>Poales</taxon>
        <taxon>Poaceae</taxon>
        <taxon>PACMAD clade</taxon>
        <taxon>Panicoideae</taxon>
        <taxon>Panicodae</taxon>
        <taxon>Paniceae</taxon>
        <taxon>Cenchrinae</taxon>
        <taxon>Setaria</taxon>
    </lineage>
</organism>
<evidence type="ECO:0000256" key="2">
    <source>
        <dbReference type="ARBA" id="ARBA00022448"/>
    </source>
</evidence>
<keyword evidence="6" id="KW-0812">Transmembrane</keyword>
<dbReference type="InterPro" id="IPR045266">
    <property type="entry name" value="DOH_DOMON"/>
</dbReference>
<keyword evidence="10" id="KW-1185">Reference proteome</keyword>
<evidence type="ECO:0000256" key="3">
    <source>
        <dbReference type="ARBA" id="ARBA00022729"/>
    </source>
</evidence>
<feature type="signal peptide" evidence="7">
    <location>
        <begin position="1"/>
        <end position="31"/>
    </location>
</feature>
<feature type="transmembrane region" description="Helical" evidence="6">
    <location>
        <begin position="347"/>
        <end position="369"/>
    </location>
</feature>
<evidence type="ECO:0000256" key="5">
    <source>
        <dbReference type="SAM" id="MobiDB-lite"/>
    </source>
</evidence>
<feature type="domain" description="DOMON" evidence="8">
    <location>
        <begin position="61"/>
        <end position="183"/>
    </location>
</feature>
<sequence length="374" mass="39349">MYLRFLRTTPRSLPVVVALCFVSLYPPSVSSQSAADSCSNGLRLVPFNTTGLACFEAWPSQDFILRFGKAAAQGSNVWSFVLSAPDNGGYISIGFSPTGRMVGSSAVVGWVAAGGVAGSARQYYLAGTSSRSCPPDQGKLALARGADRRAQGVPPPPRVPARRAAAHGPGLIKPANNISRALASLALLVLLLSCSISSVARSQTADSCASSPGLAAVSRLIPFDTSNLTCLDAWPSQGFIVRVRRQSPHALLYIQVYKHAPGHHPPGGARVPPLPRLPVRHQALGVAVLVFGCLQVLAFLARPGKGSKVRRYWNWYHHYVGRAAVACAVANVFVGLSVVAHEAAAASAFYGVFLAVCVLASAVVEVRLWRAASA</sequence>
<name>A0A4U6UUB7_SETVI</name>
<dbReference type="Gene3D" id="1.20.120.1770">
    <property type="match status" value="1"/>
</dbReference>
<keyword evidence="2" id="KW-0813">Transport</keyword>
<evidence type="ECO:0000256" key="6">
    <source>
        <dbReference type="SAM" id="Phobius"/>
    </source>
</evidence>
<evidence type="ECO:0000256" key="7">
    <source>
        <dbReference type="SAM" id="SignalP"/>
    </source>
</evidence>
<reference evidence="9" key="1">
    <citation type="submission" date="2019-03" db="EMBL/GenBank/DDBJ databases">
        <title>WGS assembly of Setaria viridis.</title>
        <authorList>
            <person name="Huang P."/>
            <person name="Jenkins J."/>
            <person name="Grimwood J."/>
            <person name="Barry K."/>
            <person name="Healey A."/>
            <person name="Mamidi S."/>
            <person name="Sreedasyam A."/>
            <person name="Shu S."/>
            <person name="Feldman M."/>
            <person name="Wu J."/>
            <person name="Yu Y."/>
            <person name="Chen C."/>
            <person name="Johnson J."/>
            <person name="Rokhsar D."/>
            <person name="Baxter I."/>
            <person name="Schmutz J."/>
            <person name="Brutnell T."/>
            <person name="Kellogg E."/>
        </authorList>
    </citation>
    <scope>NUCLEOTIDE SEQUENCE [LARGE SCALE GENOMIC DNA]</scope>
</reference>
<feature type="transmembrane region" description="Helical" evidence="6">
    <location>
        <begin position="322"/>
        <end position="341"/>
    </location>
</feature>
<dbReference type="InterPro" id="IPR005018">
    <property type="entry name" value="DOMON_domain"/>
</dbReference>
<protein>
    <recommendedName>
        <fullName evidence="8">DOMON domain-containing protein</fullName>
    </recommendedName>
</protein>
<dbReference type="PROSITE" id="PS50836">
    <property type="entry name" value="DOMON"/>
    <property type="match status" value="1"/>
</dbReference>
<dbReference type="CDD" id="cd09631">
    <property type="entry name" value="DOMON_DOH"/>
    <property type="match status" value="1"/>
</dbReference>
<feature type="region of interest" description="Disordered" evidence="5">
    <location>
        <begin position="145"/>
        <end position="164"/>
    </location>
</feature>